<dbReference type="SUPFAM" id="SSF46785">
    <property type="entry name" value="Winged helix' DNA-binding domain"/>
    <property type="match status" value="1"/>
</dbReference>
<dbReference type="STRING" id="415426.Hbut_1526"/>
<proteinExistence type="predicted"/>
<dbReference type="RefSeq" id="WP_011822666.1">
    <property type="nucleotide sequence ID" value="NC_008818.1"/>
</dbReference>
<name>A2BMY7_HYPBU</name>
<dbReference type="EnsemblBacteria" id="ABM81348">
    <property type="protein sequence ID" value="ABM81348"/>
    <property type="gene ID" value="Hbut_1526"/>
</dbReference>
<evidence type="ECO:0000313" key="3">
    <source>
        <dbReference type="EMBL" id="ABM81348.1"/>
    </source>
</evidence>
<evidence type="ECO:0000313" key="4">
    <source>
        <dbReference type="Proteomes" id="UP000002593"/>
    </source>
</evidence>
<organism evidence="3 4">
    <name type="scientific">Hyperthermus butylicus (strain DSM 5456 / JCM 9403 / PLM1-5)</name>
    <dbReference type="NCBI Taxonomy" id="415426"/>
    <lineage>
        <taxon>Archaea</taxon>
        <taxon>Thermoproteota</taxon>
        <taxon>Thermoprotei</taxon>
        <taxon>Desulfurococcales</taxon>
        <taxon>Pyrodictiaceae</taxon>
        <taxon>Hyperthermus</taxon>
    </lineage>
</organism>
<dbReference type="AlphaFoldDB" id="A2BMY7"/>
<dbReference type="HOGENOM" id="CLU_1387576_0_0_2"/>
<dbReference type="KEGG" id="hbu:Hbut_1526"/>
<feature type="domain" description="HTH marR-type" evidence="2">
    <location>
        <begin position="3"/>
        <end position="51"/>
    </location>
</feature>
<dbReference type="eggNOG" id="arCOG03748">
    <property type="taxonomic scope" value="Archaea"/>
</dbReference>
<dbReference type="Pfam" id="PF12802">
    <property type="entry name" value="MarR_2"/>
    <property type="match status" value="1"/>
</dbReference>
<protein>
    <recommendedName>
        <fullName evidence="2">HTH marR-type domain-containing protein</fullName>
    </recommendedName>
</protein>
<dbReference type="InterPro" id="IPR000835">
    <property type="entry name" value="HTH_MarR-typ"/>
</dbReference>
<dbReference type="InterPro" id="IPR036388">
    <property type="entry name" value="WH-like_DNA-bd_sf"/>
</dbReference>
<feature type="compositionally biased region" description="Acidic residues" evidence="1">
    <location>
        <begin position="162"/>
        <end position="176"/>
    </location>
</feature>
<dbReference type="Gene3D" id="1.10.10.10">
    <property type="entry name" value="Winged helix-like DNA-binding domain superfamily/Winged helix DNA-binding domain"/>
    <property type="match status" value="1"/>
</dbReference>
<keyword evidence="4" id="KW-1185">Reference proteome</keyword>
<sequence length="196" mass="21276">MEGLTAAEAAVLLAVHRGFDTVESIARLLNTSRETVESIIEKLKSRGLVEEYTTGFIIKRRRIRLTEHGLNAVPEAMRLLEHAAEAARRIASQLSEVHSSEAVLQPASRTGYLAPGLALMDLLFVLPMLQTLGLIGLGEAVLLSQLLSSEEQDHEEHVGVEGYEDYEGGEYGDYEGGDTGVDVDAGFDADYDGFIA</sequence>
<reference evidence="3 4" key="1">
    <citation type="journal article" date="2007" name="Archaea">
        <title>The genome of Hyperthermus butylicus: a sulfur-reducing, peptide fermenting, neutrophilic Crenarchaeote growing up to 108 degrees C.</title>
        <authorList>
            <person name="Brugger K."/>
            <person name="Chen L."/>
            <person name="Stark M."/>
            <person name="Zibat A."/>
            <person name="Redder P."/>
            <person name="Ruepp A."/>
            <person name="Awayez M."/>
            <person name="She Q."/>
            <person name="Garrett R.A."/>
            <person name="Klenk H.P."/>
        </authorList>
    </citation>
    <scope>NUCLEOTIDE SEQUENCE [LARGE SCALE GENOMIC DNA]</scope>
    <source>
        <strain evidence="4">DSM 5456 / JCM 9403 / PLM1-5</strain>
    </source>
</reference>
<dbReference type="GeneID" id="4781925"/>
<dbReference type="GO" id="GO:0003700">
    <property type="term" value="F:DNA-binding transcription factor activity"/>
    <property type="evidence" value="ECO:0007669"/>
    <property type="project" value="InterPro"/>
</dbReference>
<feature type="region of interest" description="Disordered" evidence="1">
    <location>
        <begin position="153"/>
        <end position="177"/>
    </location>
</feature>
<accession>A2BMY7</accession>
<dbReference type="EMBL" id="CP000493">
    <property type="protein sequence ID" value="ABM81348.1"/>
    <property type="molecule type" value="Genomic_DNA"/>
</dbReference>
<evidence type="ECO:0000259" key="2">
    <source>
        <dbReference type="Pfam" id="PF12802"/>
    </source>
</evidence>
<dbReference type="Proteomes" id="UP000002593">
    <property type="component" value="Chromosome"/>
</dbReference>
<gene>
    <name evidence="3" type="ordered locus">Hbut_1526</name>
</gene>
<evidence type="ECO:0000256" key="1">
    <source>
        <dbReference type="SAM" id="MobiDB-lite"/>
    </source>
</evidence>
<dbReference type="InterPro" id="IPR036390">
    <property type="entry name" value="WH_DNA-bd_sf"/>
</dbReference>